<dbReference type="AlphaFoldDB" id="A0A1H8IV23"/>
<gene>
    <name evidence="1" type="ORF">SAMN05216404_106195</name>
</gene>
<evidence type="ECO:0000313" key="2">
    <source>
        <dbReference type="Proteomes" id="UP000183898"/>
    </source>
</evidence>
<dbReference type="Proteomes" id="UP000183898">
    <property type="component" value="Unassembled WGS sequence"/>
</dbReference>
<name>A0A1H8IV23_9PROT</name>
<sequence>MTDDVIDYLRGVYEFLKSTCPNGFAEEAFPLPPSPTRAQELLLHAIESDAH</sequence>
<accession>A0A1H8IV23</accession>
<dbReference type="EMBL" id="FOCT01000006">
    <property type="protein sequence ID" value="SEN72434.1"/>
    <property type="molecule type" value="Genomic_DNA"/>
</dbReference>
<protein>
    <submittedName>
        <fullName evidence="1">Uncharacterized protein</fullName>
    </submittedName>
</protein>
<reference evidence="1 2" key="1">
    <citation type="submission" date="2016-10" db="EMBL/GenBank/DDBJ databases">
        <authorList>
            <person name="de Groot N.N."/>
        </authorList>
    </citation>
    <scope>NUCLEOTIDE SEQUENCE [LARGE SCALE GENOMIC DNA]</scope>
    <source>
        <strain evidence="1 2">Nl18</strain>
    </source>
</reference>
<organism evidence="1 2">
    <name type="scientific">Nitrosospira multiformis</name>
    <dbReference type="NCBI Taxonomy" id="1231"/>
    <lineage>
        <taxon>Bacteria</taxon>
        <taxon>Pseudomonadati</taxon>
        <taxon>Pseudomonadota</taxon>
        <taxon>Betaproteobacteria</taxon>
        <taxon>Nitrosomonadales</taxon>
        <taxon>Nitrosomonadaceae</taxon>
        <taxon>Nitrosospira</taxon>
    </lineage>
</organism>
<evidence type="ECO:0000313" key="1">
    <source>
        <dbReference type="EMBL" id="SEN72434.1"/>
    </source>
</evidence>
<proteinExistence type="predicted"/>